<feature type="region of interest" description="Disordered" evidence="1">
    <location>
        <begin position="1"/>
        <end position="20"/>
    </location>
</feature>
<gene>
    <name evidence="2" type="ORF">JOF39_000426</name>
</gene>
<keyword evidence="3" id="KW-1185">Reference proteome</keyword>
<accession>A0ABS4XLG1</accession>
<organism evidence="2 3">
    <name type="scientific">Glutamicibacter protophormiae</name>
    <name type="common">Brevibacterium protophormiae</name>
    <dbReference type="NCBI Taxonomy" id="37930"/>
    <lineage>
        <taxon>Bacteria</taxon>
        <taxon>Bacillati</taxon>
        <taxon>Actinomycetota</taxon>
        <taxon>Actinomycetes</taxon>
        <taxon>Micrococcales</taxon>
        <taxon>Micrococcaceae</taxon>
        <taxon>Glutamicibacter</taxon>
    </lineage>
</organism>
<protein>
    <submittedName>
        <fullName evidence="2">Uncharacterized protein</fullName>
    </submittedName>
</protein>
<dbReference type="RefSeq" id="WP_188947266.1">
    <property type="nucleotide sequence ID" value="NZ_BMPH01000002.1"/>
</dbReference>
<evidence type="ECO:0000313" key="2">
    <source>
        <dbReference type="EMBL" id="MBP2397345.1"/>
    </source>
</evidence>
<sequence>MTELAEEKDDHSNRSYEGLNASEPIRSSLATLRDARNMVEQIRHGSSVSSALGNELKNEEELQKYFAFLASNIEEHSEDLTNLFSQAFGIPPRVSAKRFLAYLDFSRGGYLAWLEEQDRLVGIFNIKKIQTHKYPRYSRKMIRRTKSDLIIDENMLSGNSIKYYCSTIAESIQACHTIKKRRARKKRLNRSFHIIDGLLILLDSETVASVNVSKISLALAYGQTR</sequence>
<dbReference type="Proteomes" id="UP001195422">
    <property type="component" value="Unassembled WGS sequence"/>
</dbReference>
<comment type="caution">
    <text evidence="2">The sequence shown here is derived from an EMBL/GenBank/DDBJ whole genome shotgun (WGS) entry which is preliminary data.</text>
</comment>
<evidence type="ECO:0000256" key="1">
    <source>
        <dbReference type="SAM" id="MobiDB-lite"/>
    </source>
</evidence>
<proteinExistence type="predicted"/>
<reference evidence="2 3" key="1">
    <citation type="submission" date="2021-03" db="EMBL/GenBank/DDBJ databases">
        <title>Sequencing the genomes of 1000 actinobacteria strains.</title>
        <authorList>
            <person name="Klenk H.-P."/>
        </authorList>
    </citation>
    <scope>NUCLEOTIDE SEQUENCE [LARGE SCALE GENOMIC DNA]</scope>
    <source>
        <strain evidence="2 3">DSM 20168</strain>
    </source>
</reference>
<dbReference type="EMBL" id="JAGIOJ010000001">
    <property type="protein sequence ID" value="MBP2397345.1"/>
    <property type="molecule type" value="Genomic_DNA"/>
</dbReference>
<name>A0ABS4XLG1_GLUPR</name>
<evidence type="ECO:0000313" key="3">
    <source>
        <dbReference type="Proteomes" id="UP001195422"/>
    </source>
</evidence>